<evidence type="ECO:0000256" key="1">
    <source>
        <dbReference type="ARBA" id="ARBA00004127"/>
    </source>
</evidence>
<accession>A0AAN8VMA1</accession>
<sequence length="102" mass="11466">MDGMKDKGFDSFKTCAGKLERQISNLHGKPQEEPEANVSQSTEIEALPVDRYFDALEGPELDTLGATEDIVLPDDKLWPFLLRFPISSFGSSNQFLPGYQWL</sequence>
<keyword evidence="6" id="KW-1185">Reference proteome</keyword>
<proteinExistence type="predicted"/>
<dbReference type="GO" id="GO:0006873">
    <property type="term" value="P:intracellular monoatomic ion homeostasis"/>
    <property type="evidence" value="ECO:0007669"/>
    <property type="project" value="InterPro"/>
</dbReference>
<dbReference type="Proteomes" id="UP001370490">
    <property type="component" value="Unassembled WGS sequence"/>
</dbReference>
<keyword evidence="4" id="KW-0472">Membrane</keyword>
<keyword evidence="3" id="KW-0813">Transport</keyword>
<evidence type="ECO:0000256" key="2">
    <source>
        <dbReference type="ARBA" id="ARBA00004236"/>
    </source>
</evidence>
<evidence type="ECO:0000256" key="3">
    <source>
        <dbReference type="ARBA" id="ARBA00022448"/>
    </source>
</evidence>
<keyword evidence="4" id="KW-1003">Cell membrane</keyword>
<gene>
    <name evidence="5" type="ORF">RJ641_033790</name>
</gene>
<dbReference type="InterPro" id="IPR030183">
    <property type="entry name" value="SLAC/SLAH"/>
</dbReference>
<dbReference type="GO" id="GO:0008308">
    <property type="term" value="F:voltage-gated monoatomic anion channel activity"/>
    <property type="evidence" value="ECO:0007669"/>
    <property type="project" value="InterPro"/>
</dbReference>
<protein>
    <submittedName>
        <fullName evidence="5">Uncharacterized protein</fullName>
    </submittedName>
</protein>
<dbReference type="GO" id="GO:0012505">
    <property type="term" value="C:endomembrane system"/>
    <property type="evidence" value="ECO:0007669"/>
    <property type="project" value="UniProtKB-SubCell"/>
</dbReference>
<reference evidence="5 6" key="1">
    <citation type="submission" date="2023-12" db="EMBL/GenBank/DDBJ databases">
        <title>A high-quality genome assembly for Dillenia turbinata (Dilleniales).</title>
        <authorList>
            <person name="Chanderbali A."/>
        </authorList>
    </citation>
    <scope>NUCLEOTIDE SEQUENCE [LARGE SCALE GENOMIC DNA]</scope>
    <source>
        <strain evidence="5">LSX21</strain>
        <tissue evidence="5">Leaf</tissue>
    </source>
</reference>
<dbReference type="PANTHER" id="PTHR31269">
    <property type="entry name" value="S-TYPE ANION CHANNEL SLAH3"/>
    <property type="match status" value="1"/>
</dbReference>
<name>A0AAN8VMA1_9MAGN</name>
<dbReference type="EMBL" id="JBAMMX010000007">
    <property type="protein sequence ID" value="KAK6936760.1"/>
    <property type="molecule type" value="Genomic_DNA"/>
</dbReference>
<evidence type="ECO:0000313" key="5">
    <source>
        <dbReference type="EMBL" id="KAK6936760.1"/>
    </source>
</evidence>
<organism evidence="5 6">
    <name type="scientific">Dillenia turbinata</name>
    <dbReference type="NCBI Taxonomy" id="194707"/>
    <lineage>
        <taxon>Eukaryota</taxon>
        <taxon>Viridiplantae</taxon>
        <taxon>Streptophyta</taxon>
        <taxon>Embryophyta</taxon>
        <taxon>Tracheophyta</taxon>
        <taxon>Spermatophyta</taxon>
        <taxon>Magnoliopsida</taxon>
        <taxon>eudicotyledons</taxon>
        <taxon>Gunneridae</taxon>
        <taxon>Pentapetalae</taxon>
        <taxon>Dilleniales</taxon>
        <taxon>Dilleniaceae</taxon>
        <taxon>Dillenia</taxon>
    </lineage>
</organism>
<evidence type="ECO:0000256" key="4">
    <source>
        <dbReference type="ARBA" id="ARBA00022475"/>
    </source>
</evidence>
<dbReference type="GO" id="GO:0005886">
    <property type="term" value="C:plasma membrane"/>
    <property type="evidence" value="ECO:0007669"/>
    <property type="project" value="UniProtKB-SubCell"/>
</dbReference>
<evidence type="ECO:0000313" key="6">
    <source>
        <dbReference type="Proteomes" id="UP001370490"/>
    </source>
</evidence>
<comment type="caution">
    <text evidence="5">The sequence shown here is derived from an EMBL/GenBank/DDBJ whole genome shotgun (WGS) entry which is preliminary data.</text>
</comment>
<dbReference type="PANTHER" id="PTHR31269:SF2">
    <property type="entry name" value="S-TYPE ANION CHANNEL SLAH3"/>
    <property type="match status" value="1"/>
</dbReference>
<dbReference type="AlphaFoldDB" id="A0AAN8VMA1"/>
<comment type="subcellular location">
    <subcellularLocation>
        <location evidence="2">Cell membrane</location>
    </subcellularLocation>
    <subcellularLocation>
        <location evidence="1">Endomembrane system</location>
        <topology evidence="1">Multi-pass membrane protein</topology>
    </subcellularLocation>
</comment>